<name>A0A1H3RGA2_9BACI</name>
<sequence length="263" mass="30204">MVRWQSPKNLTLEQRRKIEAMIHRQVNHWTSALIGYDGWPYGEIPVKVVGWAVADASQILDRQPDEIVYTDYIFDDLSRTDPRIPEKLPIAPSELSRFENFRNPNYSYPGGLDKRFDMYLWATESFGGGAGGDWGQRQSDDYILSTLDLDQVTIVAHELGHGFGLPDFYQDHECPPGGFPLPTIMWAGNSSTIDRRYPVYGNWPETGVQWVQYTFDQHYTIVQSDVYWFKDNLGIDVPNSYRILYLNRGQWEEVGGPVGLGTK</sequence>
<dbReference type="PANTHER" id="PTHR35606:SF4">
    <property type="entry name" value="CELLULOSE-BINDING FAMILY II PROTEIN"/>
    <property type="match status" value="1"/>
</dbReference>
<dbReference type="EMBL" id="FNPI01000008">
    <property type="protein sequence ID" value="SDZ24764.1"/>
    <property type="molecule type" value="Genomic_DNA"/>
</dbReference>
<organism evidence="1 2">
    <name type="scientific">Evansella caseinilytica</name>
    <dbReference type="NCBI Taxonomy" id="1503961"/>
    <lineage>
        <taxon>Bacteria</taxon>
        <taxon>Bacillati</taxon>
        <taxon>Bacillota</taxon>
        <taxon>Bacilli</taxon>
        <taxon>Bacillales</taxon>
        <taxon>Bacillaceae</taxon>
        <taxon>Evansella</taxon>
    </lineage>
</organism>
<gene>
    <name evidence="1" type="ORF">SAMN05421736_10893</name>
</gene>
<accession>A0A1H3RGA2</accession>
<dbReference type="SUPFAM" id="SSF55486">
    <property type="entry name" value="Metalloproteases ('zincins'), catalytic domain"/>
    <property type="match status" value="1"/>
</dbReference>
<evidence type="ECO:0000313" key="1">
    <source>
        <dbReference type="EMBL" id="SDZ24764.1"/>
    </source>
</evidence>
<protein>
    <submittedName>
        <fullName evidence="1">Uncharacterized protein</fullName>
    </submittedName>
</protein>
<proteinExistence type="predicted"/>
<dbReference type="PANTHER" id="PTHR35606">
    <property type="entry name" value="CELLULOSE-BINDING FAMILY II PROTEIN"/>
    <property type="match status" value="1"/>
</dbReference>
<evidence type="ECO:0000313" key="2">
    <source>
        <dbReference type="Proteomes" id="UP000198935"/>
    </source>
</evidence>
<dbReference type="STRING" id="1503961.SAMN05421736_10893"/>
<dbReference type="Proteomes" id="UP000198935">
    <property type="component" value="Unassembled WGS sequence"/>
</dbReference>
<dbReference type="Gene3D" id="2.60.120.260">
    <property type="entry name" value="Galactose-binding domain-like"/>
    <property type="match status" value="1"/>
</dbReference>
<keyword evidence="2" id="KW-1185">Reference proteome</keyword>
<reference evidence="2" key="1">
    <citation type="submission" date="2016-10" db="EMBL/GenBank/DDBJ databases">
        <authorList>
            <person name="Varghese N."/>
            <person name="Submissions S."/>
        </authorList>
    </citation>
    <scope>NUCLEOTIDE SEQUENCE [LARGE SCALE GENOMIC DNA]</scope>
    <source>
        <strain evidence="2">SP</strain>
    </source>
</reference>
<dbReference type="AlphaFoldDB" id="A0A1H3RGA2"/>